<name>A0ABR9JQY5_9ACTN</name>
<feature type="domain" description="DUF6881" evidence="1">
    <location>
        <begin position="3"/>
        <end position="91"/>
    </location>
</feature>
<evidence type="ECO:0000313" key="3">
    <source>
        <dbReference type="Proteomes" id="UP000627838"/>
    </source>
</evidence>
<reference evidence="2 3" key="1">
    <citation type="submission" date="2020-10" db="EMBL/GenBank/DDBJ databases">
        <title>Sequencing the genomes of 1000 actinobacteria strains.</title>
        <authorList>
            <person name="Klenk H.-P."/>
        </authorList>
    </citation>
    <scope>NUCLEOTIDE SEQUENCE [LARGE SCALE GENOMIC DNA]</scope>
    <source>
        <strain evidence="2 3">DSM 46744</strain>
    </source>
</reference>
<gene>
    <name evidence="2" type="ORF">H4W34_002810</name>
</gene>
<dbReference type="RefSeq" id="WP_225961169.1">
    <property type="nucleotide sequence ID" value="NZ_JADBDZ010000001.1"/>
</dbReference>
<protein>
    <recommendedName>
        <fullName evidence="1">DUF6881 domain-containing protein</fullName>
    </recommendedName>
</protein>
<dbReference type="InterPro" id="IPR049248">
    <property type="entry name" value="DUF6881"/>
</dbReference>
<evidence type="ECO:0000259" key="1">
    <source>
        <dbReference type="Pfam" id="PF21812"/>
    </source>
</evidence>
<accession>A0ABR9JQY5</accession>
<comment type="caution">
    <text evidence="2">The sequence shown here is derived from an EMBL/GenBank/DDBJ whole genome shotgun (WGS) entry which is preliminary data.</text>
</comment>
<dbReference type="EMBL" id="JADBDZ010000001">
    <property type="protein sequence ID" value="MBE1532977.1"/>
    <property type="molecule type" value="Genomic_DNA"/>
</dbReference>
<dbReference type="Pfam" id="PF21812">
    <property type="entry name" value="DUF6881"/>
    <property type="match status" value="1"/>
</dbReference>
<keyword evidence="3" id="KW-1185">Reference proteome</keyword>
<organism evidence="2 3">
    <name type="scientific">Actinomadura algeriensis</name>
    <dbReference type="NCBI Taxonomy" id="1679523"/>
    <lineage>
        <taxon>Bacteria</taxon>
        <taxon>Bacillati</taxon>
        <taxon>Actinomycetota</taxon>
        <taxon>Actinomycetes</taxon>
        <taxon>Streptosporangiales</taxon>
        <taxon>Thermomonosporaceae</taxon>
        <taxon>Actinomadura</taxon>
    </lineage>
</organism>
<dbReference type="Proteomes" id="UP000627838">
    <property type="component" value="Unassembled WGS sequence"/>
</dbReference>
<sequence length="95" mass="10773">MVWYLRVEWFHDFGEEPVDIYSEVGEDGYELRKVEVFRDGRLQYTDGLREAGGTMLSESPVGTVAEIAAQGGFQPHEISEQEFEETWARAVAAAE</sequence>
<evidence type="ECO:0000313" key="2">
    <source>
        <dbReference type="EMBL" id="MBE1532977.1"/>
    </source>
</evidence>
<proteinExistence type="predicted"/>